<reference evidence="2" key="1">
    <citation type="submission" date="2018-06" db="EMBL/GenBank/DDBJ databases">
        <title>Description of a new Polynucleobacter species.</title>
        <authorList>
            <person name="Hahn M.W."/>
        </authorList>
    </citation>
    <scope>NUCLEOTIDE SEQUENCE [LARGE SCALE GENOMIC DNA]</scope>
    <source>
        <strain evidence="2">MG-25-Pas1-D2</strain>
    </source>
</reference>
<sequence>MEFLPTKLTATLAELREPDKLIAKAGNQPIAILDRNVILGYFVPKSAVEDKTLLTASDDQINAFLESKLPQISHVINDLKDR</sequence>
<evidence type="ECO:0000313" key="2">
    <source>
        <dbReference type="Proteomes" id="UP000248592"/>
    </source>
</evidence>
<organism evidence="1 2">
    <name type="scientific">Polynucleobacter paneuropaeus</name>
    <dbReference type="NCBI Taxonomy" id="2527775"/>
    <lineage>
        <taxon>Bacteria</taxon>
        <taxon>Pseudomonadati</taxon>
        <taxon>Pseudomonadota</taxon>
        <taxon>Betaproteobacteria</taxon>
        <taxon>Burkholderiales</taxon>
        <taxon>Burkholderiaceae</taxon>
        <taxon>Polynucleobacter</taxon>
    </lineage>
</organism>
<dbReference type="AlphaFoldDB" id="A0A2Z4JKZ1"/>
<evidence type="ECO:0000313" key="1">
    <source>
        <dbReference type="EMBL" id="AWW50199.1"/>
    </source>
</evidence>
<name>A0A2Z4JKZ1_9BURK</name>
<gene>
    <name evidence="1" type="ORF">Pas1_07295</name>
</gene>
<dbReference type="KEGG" id="poh:DPM16_01770"/>
<proteinExistence type="predicted"/>
<dbReference type="RefSeq" id="WP_112203124.1">
    <property type="nucleotide sequence ID" value="NZ_CBCSBS010000001.1"/>
</dbReference>
<dbReference type="Proteomes" id="UP000248592">
    <property type="component" value="Chromosome"/>
</dbReference>
<accession>A0A2Z4JKZ1</accession>
<dbReference type="GeneID" id="66831686"/>
<protein>
    <submittedName>
        <fullName evidence="1">Prevent-host-death family protein</fullName>
    </submittedName>
</protein>
<dbReference type="EMBL" id="CP030085">
    <property type="protein sequence ID" value="AWW50199.1"/>
    <property type="molecule type" value="Genomic_DNA"/>
</dbReference>